<protein>
    <submittedName>
        <fullName evidence="4">Response regulator ArlR</fullName>
    </submittedName>
</protein>
<dbReference type="Pfam" id="PF00072">
    <property type="entry name" value="Response_reg"/>
    <property type="match status" value="1"/>
</dbReference>
<evidence type="ECO:0000313" key="4">
    <source>
        <dbReference type="EMBL" id="SEH04533.1"/>
    </source>
</evidence>
<dbReference type="SUPFAM" id="SSF52172">
    <property type="entry name" value="CheY-like"/>
    <property type="match status" value="1"/>
</dbReference>
<sequence length="143" mass="15999">MDEKYCILVVDDEADMRKELKLLLEDYDFEVETAANGEEGLEKLLTDRFDVAVVDLKMPKMNGLEMIRQADAANIDTYAVILTGKGDKEDAVQALRLQRSVKDWVDKSSLNDTDFAALIKKLAIGVPLEEVNQILSKLPPVEA</sequence>
<name>A0A1H6F4P5_9GAMM</name>
<dbReference type="EMBL" id="FMSV02000059">
    <property type="protein sequence ID" value="SEH04533.1"/>
    <property type="molecule type" value="Genomic_DNA"/>
</dbReference>
<evidence type="ECO:0000259" key="3">
    <source>
        <dbReference type="PROSITE" id="PS50110"/>
    </source>
</evidence>
<reference evidence="4 5" key="1">
    <citation type="submission" date="2016-10" db="EMBL/GenBank/DDBJ databases">
        <authorList>
            <person name="de Groot N.N."/>
        </authorList>
    </citation>
    <scope>NUCLEOTIDE SEQUENCE [LARGE SCALE GENOMIC DNA]</scope>
    <source>
        <strain evidence="4">MBHS1</strain>
    </source>
</reference>
<dbReference type="PANTHER" id="PTHR44591:SF3">
    <property type="entry name" value="RESPONSE REGULATORY DOMAIN-CONTAINING PROTEIN"/>
    <property type="match status" value="1"/>
</dbReference>
<gene>
    <name evidence="4" type="primary">arlR</name>
    <name evidence="4" type="ORF">MBHS_00379</name>
</gene>
<proteinExistence type="predicted"/>
<dbReference type="Proteomes" id="UP000236724">
    <property type="component" value="Unassembled WGS sequence"/>
</dbReference>
<dbReference type="GO" id="GO:0000160">
    <property type="term" value="P:phosphorelay signal transduction system"/>
    <property type="evidence" value="ECO:0007669"/>
    <property type="project" value="InterPro"/>
</dbReference>
<organism evidence="4 5">
    <name type="scientific">Candidatus Venteria ishoeyi</name>
    <dbReference type="NCBI Taxonomy" id="1899563"/>
    <lineage>
        <taxon>Bacteria</taxon>
        <taxon>Pseudomonadati</taxon>
        <taxon>Pseudomonadota</taxon>
        <taxon>Gammaproteobacteria</taxon>
        <taxon>Thiotrichales</taxon>
        <taxon>Thiotrichaceae</taxon>
        <taxon>Venteria</taxon>
    </lineage>
</organism>
<dbReference type="RefSeq" id="WP_103918588.1">
    <property type="nucleotide sequence ID" value="NZ_FMSV02000059.1"/>
</dbReference>
<accession>A0A1H6F4P5</accession>
<dbReference type="InterPro" id="IPR001789">
    <property type="entry name" value="Sig_transdc_resp-reg_receiver"/>
</dbReference>
<dbReference type="CDD" id="cd00156">
    <property type="entry name" value="REC"/>
    <property type="match status" value="1"/>
</dbReference>
<dbReference type="AlphaFoldDB" id="A0A1H6F4P5"/>
<evidence type="ECO:0000256" key="1">
    <source>
        <dbReference type="ARBA" id="ARBA00022553"/>
    </source>
</evidence>
<dbReference type="SMART" id="SM00448">
    <property type="entry name" value="REC"/>
    <property type="match status" value="1"/>
</dbReference>
<dbReference type="OrthoDB" id="5700660at2"/>
<evidence type="ECO:0000313" key="5">
    <source>
        <dbReference type="Proteomes" id="UP000236724"/>
    </source>
</evidence>
<dbReference type="Gene3D" id="3.40.50.2300">
    <property type="match status" value="1"/>
</dbReference>
<dbReference type="InterPro" id="IPR011006">
    <property type="entry name" value="CheY-like_superfamily"/>
</dbReference>
<evidence type="ECO:0000256" key="2">
    <source>
        <dbReference type="PROSITE-ProRule" id="PRU00169"/>
    </source>
</evidence>
<dbReference type="PANTHER" id="PTHR44591">
    <property type="entry name" value="STRESS RESPONSE REGULATOR PROTEIN 1"/>
    <property type="match status" value="1"/>
</dbReference>
<feature type="modified residue" description="4-aspartylphosphate" evidence="2">
    <location>
        <position position="55"/>
    </location>
</feature>
<keyword evidence="1 2" id="KW-0597">Phosphoprotein</keyword>
<dbReference type="PROSITE" id="PS50110">
    <property type="entry name" value="RESPONSE_REGULATORY"/>
    <property type="match status" value="1"/>
</dbReference>
<keyword evidence="5" id="KW-1185">Reference proteome</keyword>
<dbReference type="InterPro" id="IPR050595">
    <property type="entry name" value="Bact_response_regulator"/>
</dbReference>
<feature type="domain" description="Response regulatory" evidence="3">
    <location>
        <begin position="6"/>
        <end position="122"/>
    </location>
</feature>